<evidence type="ECO:0000259" key="5">
    <source>
        <dbReference type="Pfam" id="PF00703"/>
    </source>
</evidence>
<dbReference type="InterPro" id="IPR036156">
    <property type="entry name" value="Beta-gal/glucu_dom_sf"/>
</dbReference>
<dbReference type="InterPro" id="IPR013783">
    <property type="entry name" value="Ig-like_fold"/>
</dbReference>
<dbReference type="SUPFAM" id="SSF49303">
    <property type="entry name" value="beta-Galactosidase/glucuronidase domain"/>
    <property type="match status" value="1"/>
</dbReference>
<dbReference type="EMBL" id="CAFBMH010000006">
    <property type="protein sequence ID" value="CAB4891534.1"/>
    <property type="molecule type" value="Genomic_DNA"/>
</dbReference>
<dbReference type="Gene3D" id="2.60.120.260">
    <property type="entry name" value="Galactose-binding domain-like"/>
    <property type="match status" value="1"/>
</dbReference>
<evidence type="ECO:0000313" key="9">
    <source>
        <dbReference type="EMBL" id="CAB4891534.1"/>
    </source>
</evidence>
<dbReference type="Pfam" id="PF22666">
    <property type="entry name" value="Glyco_hydro_2_N2"/>
    <property type="match status" value="1"/>
</dbReference>
<accession>A0A6J7FDR9</accession>
<proteinExistence type="predicted"/>
<keyword evidence="4" id="KW-0326">Glycosidase</keyword>
<dbReference type="GO" id="GO:0005975">
    <property type="term" value="P:carbohydrate metabolic process"/>
    <property type="evidence" value="ECO:0007669"/>
    <property type="project" value="InterPro"/>
</dbReference>
<evidence type="ECO:0000313" key="8">
    <source>
        <dbReference type="EMBL" id="CAB4825274.1"/>
    </source>
</evidence>
<dbReference type="InterPro" id="IPR006102">
    <property type="entry name" value="Ig-like_GH2"/>
</dbReference>
<dbReference type="EMBL" id="CAFABA010000030">
    <property type="protein sequence ID" value="CAB4825274.1"/>
    <property type="molecule type" value="Genomic_DNA"/>
</dbReference>
<feature type="domain" description="Glycoside hydrolase family 2 immunoglobulin-like beta-sandwich" evidence="5">
    <location>
        <begin position="217"/>
        <end position="277"/>
    </location>
</feature>
<evidence type="ECO:0000256" key="3">
    <source>
        <dbReference type="ARBA" id="ARBA00022801"/>
    </source>
</evidence>
<dbReference type="SUPFAM" id="SSF49785">
    <property type="entry name" value="Galactose-binding domain-like"/>
    <property type="match status" value="1"/>
</dbReference>
<evidence type="ECO:0000259" key="6">
    <source>
        <dbReference type="Pfam" id="PF22666"/>
    </source>
</evidence>
<dbReference type="Gene3D" id="2.60.40.10">
    <property type="entry name" value="Immunoglobulins"/>
    <property type="match status" value="1"/>
</dbReference>
<sequence>MRAPTTLTSVDLSGLWRAQLADEDLRRVFHLNEFDDTGWPAIDIPGHWRTTAEFASTDGPLLYRHRFEHPAPAPESRAWIELDGVFAQGDVWLDGSYIGDTDGYFFTHSFEITDQLHEHTAHVLAVEVSCPPVNDPGEKRSLTGAFQDGDHLPRSWNPAGIWQPVRIVETGPVAIRHGRVICADANEERGALAMRLVVDTVEARTVTLHTLVAGIEHEHAVSLATGENQIEWSVNVPLVERWWPHALGTQALHDVRVEVRLDNGEMSDHRRWRTGFRTVELRNWRASVNGELLFLKGVALSPLRTDLAHVPREEIVSTLRAIRDAGLDLVRVHAHITRPDFYDIADELGLLVWQDLPLVHRYSRGVRTQAARQAREAVDLLGHHPSVFLWCAHDEPYLAEEPRDAAVSPGFLRQQLPTWNRTVLDRSLKRVLQRNDQSRPVIAHSGVAPHLPQLDGTDAHLWFGWYHGQAADLARFARRIPRHVRFVSAFGAQAAPDTRPFVADEFWPNLDWAYLAQHHGLDVDTMVRVVPPDSYASYDAWRDATQVHQAEVVARTIETLRRLKYKPTGGFCAYRWQDVTPQIGFGLLDATGGAKLAWHAFVAACRPVIVVADLLPPLLKPGDEIVLEVHVVSDERSGRPAGVVRARIDTPLGPRRWEWTGDIAADDCTRIGQIEWIVPSTVGPVTLELELAVDDLLVTNRYRSVIGLRHHRPA</sequence>
<dbReference type="InterPro" id="IPR054593">
    <property type="entry name" value="Beta-mannosidase-like_N2"/>
</dbReference>
<dbReference type="InterPro" id="IPR008979">
    <property type="entry name" value="Galactose-bd-like_sf"/>
</dbReference>
<comment type="catalytic activity">
    <reaction evidence="1">
        <text>Hydrolysis of terminal, non-reducing beta-D-mannose residues in beta-D-mannosides.</text>
        <dbReference type="EC" id="3.2.1.25"/>
    </reaction>
</comment>
<evidence type="ECO:0000256" key="4">
    <source>
        <dbReference type="ARBA" id="ARBA00023295"/>
    </source>
</evidence>
<feature type="domain" description="Beta-mannosidase-like galactose-binding" evidence="6">
    <location>
        <begin position="62"/>
        <end position="132"/>
    </location>
</feature>
<dbReference type="EC" id="3.2.1.25" evidence="2"/>
<dbReference type="PANTHER" id="PTHR43730:SF1">
    <property type="entry name" value="BETA-MANNOSIDASE"/>
    <property type="match status" value="1"/>
</dbReference>
<dbReference type="SUPFAM" id="SSF51445">
    <property type="entry name" value="(Trans)glycosidases"/>
    <property type="match status" value="1"/>
</dbReference>
<gene>
    <name evidence="7" type="ORF">UFOPK2754_01703</name>
    <name evidence="8" type="ORF">UFOPK3139_00971</name>
    <name evidence="9" type="ORF">UFOPK3543_00302</name>
</gene>
<protein>
    <recommendedName>
        <fullName evidence="2">beta-mannosidase</fullName>
        <ecNumber evidence="2">3.2.1.25</ecNumber>
    </recommendedName>
</protein>
<evidence type="ECO:0000313" key="7">
    <source>
        <dbReference type="EMBL" id="CAB4749195.1"/>
    </source>
</evidence>
<dbReference type="InterPro" id="IPR050887">
    <property type="entry name" value="Beta-mannosidase_GH2"/>
</dbReference>
<dbReference type="AlphaFoldDB" id="A0A6J7FDR9"/>
<dbReference type="Gene3D" id="3.20.20.80">
    <property type="entry name" value="Glycosidases"/>
    <property type="match status" value="1"/>
</dbReference>
<dbReference type="PANTHER" id="PTHR43730">
    <property type="entry name" value="BETA-MANNOSIDASE"/>
    <property type="match status" value="1"/>
</dbReference>
<dbReference type="Pfam" id="PF00703">
    <property type="entry name" value="Glyco_hydro_2"/>
    <property type="match status" value="1"/>
</dbReference>
<name>A0A6J7FDR9_9ZZZZ</name>
<dbReference type="EMBL" id="CAEZYR010000060">
    <property type="protein sequence ID" value="CAB4749195.1"/>
    <property type="molecule type" value="Genomic_DNA"/>
</dbReference>
<dbReference type="GO" id="GO:0004567">
    <property type="term" value="F:beta-mannosidase activity"/>
    <property type="evidence" value="ECO:0007669"/>
    <property type="project" value="UniProtKB-EC"/>
</dbReference>
<dbReference type="InterPro" id="IPR017853">
    <property type="entry name" value="GH"/>
</dbReference>
<reference evidence="9" key="1">
    <citation type="submission" date="2020-05" db="EMBL/GenBank/DDBJ databases">
        <authorList>
            <person name="Chiriac C."/>
            <person name="Salcher M."/>
            <person name="Ghai R."/>
            <person name="Kavagutti S V."/>
        </authorList>
    </citation>
    <scope>NUCLEOTIDE SEQUENCE</scope>
</reference>
<evidence type="ECO:0000256" key="2">
    <source>
        <dbReference type="ARBA" id="ARBA00012754"/>
    </source>
</evidence>
<dbReference type="GO" id="GO:0006516">
    <property type="term" value="P:glycoprotein catabolic process"/>
    <property type="evidence" value="ECO:0007669"/>
    <property type="project" value="TreeGrafter"/>
</dbReference>
<evidence type="ECO:0000256" key="1">
    <source>
        <dbReference type="ARBA" id="ARBA00000829"/>
    </source>
</evidence>
<organism evidence="9">
    <name type="scientific">freshwater metagenome</name>
    <dbReference type="NCBI Taxonomy" id="449393"/>
    <lineage>
        <taxon>unclassified sequences</taxon>
        <taxon>metagenomes</taxon>
        <taxon>ecological metagenomes</taxon>
    </lineage>
</organism>
<keyword evidence="3" id="KW-0378">Hydrolase</keyword>